<evidence type="ECO:0000256" key="3">
    <source>
        <dbReference type="ARBA" id="ARBA00022771"/>
    </source>
</evidence>
<dbReference type="SMART" id="SM00326">
    <property type="entry name" value="SH3"/>
    <property type="match status" value="1"/>
</dbReference>
<dbReference type="RefSeq" id="XP_065656209.1">
    <property type="nucleotide sequence ID" value="XM_065800137.1"/>
</dbReference>
<evidence type="ECO:0000256" key="1">
    <source>
        <dbReference type="ARBA" id="ARBA00022443"/>
    </source>
</evidence>
<dbReference type="InterPro" id="IPR022755">
    <property type="entry name" value="Znf_C2H2_jaz"/>
</dbReference>
<feature type="domain" description="SH3" evidence="6">
    <location>
        <begin position="51"/>
        <end position="121"/>
    </location>
</feature>
<dbReference type="RefSeq" id="XP_065656208.1">
    <property type="nucleotide sequence ID" value="XM_065800136.1"/>
</dbReference>
<reference evidence="8 9" key="1">
    <citation type="submission" date="2025-05" db="UniProtKB">
        <authorList>
            <consortium name="RefSeq"/>
        </authorList>
    </citation>
    <scope>IDENTIFICATION</scope>
</reference>
<evidence type="ECO:0000313" key="9">
    <source>
        <dbReference type="RefSeq" id="XP_065656209.1"/>
    </source>
</evidence>
<organism evidence="7 8">
    <name type="scientific">Hydra vulgaris</name>
    <name type="common">Hydra</name>
    <name type="synonym">Hydra attenuata</name>
    <dbReference type="NCBI Taxonomy" id="6087"/>
    <lineage>
        <taxon>Eukaryota</taxon>
        <taxon>Metazoa</taxon>
        <taxon>Cnidaria</taxon>
        <taxon>Hydrozoa</taxon>
        <taxon>Hydroidolina</taxon>
        <taxon>Anthoathecata</taxon>
        <taxon>Aplanulata</taxon>
        <taxon>Hydridae</taxon>
        <taxon>Hydra</taxon>
    </lineage>
</organism>
<evidence type="ECO:0000256" key="4">
    <source>
        <dbReference type="ARBA" id="ARBA00022833"/>
    </source>
</evidence>
<keyword evidence="1 5" id="KW-0728">SH3 domain</keyword>
<dbReference type="PROSITE" id="PS00028">
    <property type="entry name" value="ZINC_FINGER_C2H2_1"/>
    <property type="match status" value="1"/>
</dbReference>
<evidence type="ECO:0000313" key="8">
    <source>
        <dbReference type="RefSeq" id="XP_065656208.1"/>
    </source>
</evidence>
<gene>
    <name evidence="8 9" type="primary">LOC100212632</name>
</gene>
<evidence type="ECO:0000313" key="7">
    <source>
        <dbReference type="Proteomes" id="UP001652625"/>
    </source>
</evidence>
<proteinExistence type="predicted"/>
<protein>
    <submittedName>
        <fullName evidence="8 9">Tyrosine-protein kinase BTK isoform X2</fullName>
    </submittedName>
</protein>
<dbReference type="SUPFAM" id="SSF57667">
    <property type="entry name" value="beta-beta-alpha zinc fingers"/>
    <property type="match status" value="1"/>
</dbReference>
<keyword evidence="8 9" id="KW-0808">Transferase</keyword>
<dbReference type="Pfam" id="PF12171">
    <property type="entry name" value="zf-C2H2_jaz"/>
    <property type="match status" value="1"/>
</dbReference>
<dbReference type="GeneID" id="100212632"/>
<dbReference type="InterPro" id="IPR036028">
    <property type="entry name" value="SH3-like_dom_sf"/>
</dbReference>
<dbReference type="InterPro" id="IPR036236">
    <property type="entry name" value="Znf_C2H2_sf"/>
</dbReference>
<keyword evidence="2" id="KW-0479">Metal-binding</keyword>
<keyword evidence="7" id="KW-1185">Reference proteome</keyword>
<dbReference type="InterPro" id="IPR003604">
    <property type="entry name" value="Matrin/U1-like-C_Znf_C2H2"/>
</dbReference>
<keyword evidence="4" id="KW-0862">Zinc</keyword>
<dbReference type="InterPro" id="IPR001452">
    <property type="entry name" value="SH3_domain"/>
</dbReference>
<name>A0ABM4C3R8_HYDVU</name>
<dbReference type="SMART" id="SM00451">
    <property type="entry name" value="ZnF_U1"/>
    <property type="match status" value="1"/>
</dbReference>
<keyword evidence="3" id="KW-0863">Zinc-finger</keyword>
<evidence type="ECO:0000256" key="5">
    <source>
        <dbReference type="PROSITE-ProRule" id="PRU00192"/>
    </source>
</evidence>
<evidence type="ECO:0000256" key="2">
    <source>
        <dbReference type="ARBA" id="ARBA00022723"/>
    </source>
</evidence>
<dbReference type="Pfam" id="PF14604">
    <property type="entry name" value="SH3_9"/>
    <property type="match status" value="1"/>
</dbReference>
<evidence type="ECO:0000259" key="6">
    <source>
        <dbReference type="PROSITE" id="PS50002"/>
    </source>
</evidence>
<dbReference type="Gene3D" id="3.30.160.60">
    <property type="entry name" value="Classic Zinc Finger"/>
    <property type="match status" value="1"/>
</dbReference>
<dbReference type="PROSITE" id="PS50002">
    <property type="entry name" value="SH3"/>
    <property type="match status" value="1"/>
</dbReference>
<dbReference type="GO" id="GO:0016301">
    <property type="term" value="F:kinase activity"/>
    <property type="evidence" value="ECO:0007669"/>
    <property type="project" value="UniProtKB-KW"/>
</dbReference>
<dbReference type="InterPro" id="IPR013087">
    <property type="entry name" value="Znf_C2H2_type"/>
</dbReference>
<sequence length="214" mass="24368">MSQTKHIYRNGRGRGVLALNSLEPCPKPIGLNTDLQKSLLNSVDSVVEVKPALPELMAKYSYKADGLQSGGFFELTIKQGEKLYLIKKSHIPTSNPHWWEVKNTQGQVGYVPAKYCLVLEEKLTSLPWLESKRLMENIDMEATSKILNEPRKIKPYVSTYQSNQIATQSSLKSTVEKQFYCEICDKTLNGPQPYKMHLASKNHREEEERLALIL</sequence>
<keyword evidence="8 9" id="KW-0418">Kinase</keyword>
<dbReference type="Gene3D" id="2.30.30.40">
    <property type="entry name" value="SH3 Domains"/>
    <property type="match status" value="1"/>
</dbReference>
<dbReference type="Proteomes" id="UP001652625">
    <property type="component" value="Chromosome 06"/>
</dbReference>
<dbReference type="SUPFAM" id="SSF50044">
    <property type="entry name" value="SH3-domain"/>
    <property type="match status" value="1"/>
</dbReference>
<accession>A0ABM4C3R8</accession>